<evidence type="ECO:0000259" key="3">
    <source>
        <dbReference type="Pfam" id="PF20696"/>
    </source>
</evidence>
<dbReference type="OrthoDB" id="9809841at2"/>
<sequence>MGPYADLRAFLDALDKHKQLLHITDRVALEPDVAAAACALTKLGESSPAIEFTDIGGYANARLVMNVHGSWPNHALALGLEPDASPREQFERFVEGYQRYPGELERVSDAPWQENVVDHDINLYELMPLFRLNRGDGAMFIDKPCVVSRDPDDPDNDDVENVGVYRLQVKGRNRLGIQTVPQHDIAIHLAHAEERGEDLPVAIALGNDPLITLMAATPMLYDQLEYRMAAAVQGHPYQVVRTSTGLDVPRGSEFVLEGRILARHREMEGPFGEFPGYYSGCHEYPVIEIDRVFHRTDPIFDAVYVGRPWTEIDYLQAMTTSAPIFVQLHEAFPEVTAVNALYTHGLVVIVSTGTRYGGFAKAIGMRLLTTSHGLGYATMVIVVDEDVDPFNLAQVMWAMSVKVNPASDVMILPNLSTNLLNPAGQPTGVIHKMIIDATTPVAPDVRGDYGEELDTPQTTDAWRARLATMIKELRG</sequence>
<accession>A0A1G7Y3I0</accession>
<dbReference type="RefSeq" id="WP_093088691.1">
    <property type="nucleotide sequence ID" value="NZ_FNBE01000016.1"/>
</dbReference>
<protein>
    <submittedName>
        <fullName evidence="4">UbiD family decarboxylase</fullName>
    </submittedName>
</protein>
<dbReference type="PANTHER" id="PTHR30108">
    <property type="entry name" value="3-OCTAPRENYL-4-HYDROXYBENZOATE CARBOXY-LYASE-RELATED"/>
    <property type="match status" value="1"/>
</dbReference>
<organism evidence="4 5">
    <name type="scientific">Pseudonocardia oroxyli</name>
    <dbReference type="NCBI Taxonomy" id="366584"/>
    <lineage>
        <taxon>Bacteria</taxon>
        <taxon>Bacillati</taxon>
        <taxon>Actinomycetota</taxon>
        <taxon>Actinomycetes</taxon>
        <taxon>Pseudonocardiales</taxon>
        <taxon>Pseudonocardiaceae</taxon>
        <taxon>Pseudonocardia</taxon>
    </lineage>
</organism>
<dbReference type="InterPro" id="IPR002830">
    <property type="entry name" value="UbiD"/>
</dbReference>
<dbReference type="STRING" id="366584.SAMN05216377_116169"/>
<dbReference type="Pfam" id="PF01977">
    <property type="entry name" value="UbiD"/>
    <property type="match status" value="1"/>
</dbReference>
<feature type="domain" description="3-octaprenyl-4-hydroxybenzoate carboxy-lyase-like N-terminal" evidence="2">
    <location>
        <begin position="11"/>
        <end position="92"/>
    </location>
</feature>
<dbReference type="Gene3D" id="3.40.1670.10">
    <property type="entry name" value="UbiD C-terminal domain-like"/>
    <property type="match status" value="1"/>
</dbReference>
<dbReference type="AlphaFoldDB" id="A0A1G7Y3I0"/>
<evidence type="ECO:0000259" key="2">
    <source>
        <dbReference type="Pfam" id="PF20695"/>
    </source>
</evidence>
<dbReference type="GO" id="GO:0008694">
    <property type="term" value="F:4-hydroxy-3-polyprenylbenzoate decarboxylase activity"/>
    <property type="evidence" value="ECO:0007669"/>
    <property type="project" value="TreeGrafter"/>
</dbReference>
<dbReference type="InterPro" id="IPR049383">
    <property type="entry name" value="UbiD-like_N"/>
</dbReference>
<dbReference type="GO" id="GO:0005829">
    <property type="term" value="C:cytosol"/>
    <property type="evidence" value="ECO:0007669"/>
    <property type="project" value="TreeGrafter"/>
</dbReference>
<dbReference type="SUPFAM" id="SSF50475">
    <property type="entry name" value="FMN-binding split barrel"/>
    <property type="match status" value="1"/>
</dbReference>
<dbReference type="NCBIfam" id="NF041204">
    <property type="entry name" value="VdcC"/>
    <property type="match status" value="1"/>
</dbReference>
<dbReference type="PANTHER" id="PTHR30108:SF17">
    <property type="entry name" value="FERULIC ACID DECARBOXYLASE 1"/>
    <property type="match status" value="1"/>
</dbReference>
<dbReference type="SUPFAM" id="SSF143968">
    <property type="entry name" value="UbiD C-terminal domain-like"/>
    <property type="match status" value="1"/>
</dbReference>
<dbReference type="InterPro" id="IPR049381">
    <property type="entry name" value="UbiD-like_C"/>
</dbReference>
<dbReference type="NCBIfam" id="TIGR00148">
    <property type="entry name" value="UbiD family decarboxylase"/>
    <property type="match status" value="1"/>
</dbReference>
<dbReference type="Proteomes" id="UP000198967">
    <property type="component" value="Unassembled WGS sequence"/>
</dbReference>
<feature type="domain" description="3-octaprenyl-4-hydroxybenzoate carboxy-lyase-like Rift-related" evidence="1">
    <location>
        <begin position="107"/>
        <end position="308"/>
    </location>
</feature>
<proteinExistence type="predicted"/>
<dbReference type="Pfam" id="PF20696">
    <property type="entry name" value="UbiD_C"/>
    <property type="match status" value="1"/>
</dbReference>
<feature type="domain" description="3-octaprenyl-4-hydroxybenzoate carboxy-lyase-like C-terminal" evidence="3">
    <location>
        <begin position="314"/>
        <end position="437"/>
    </location>
</feature>
<dbReference type="EMBL" id="FNBE01000016">
    <property type="protein sequence ID" value="SDG90923.1"/>
    <property type="molecule type" value="Genomic_DNA"/>
</dbReference>
<dbReference type="GO" id="GO:0006744">
    <property type="term" value="P:ubiquinone biosynthetic process"/>
    <property type="evidence" value="ECO:0007669"/>
    <property type="project" value="TreeGrafter"/>
</dbReference>
<reference evidence="4 5" key="1">
    <citation type="submission" date="2016-10" db="EMBL/GenBank/DDBJ databases">
        <authorList>
            <person name="de Groot N.N."/>
        </authorList>
    </citation>
    <scope>NUCLEOTIDE SEQUENCE [LARGE SCALE GENOMIC DNA]</scope>
    <source>
        <strain evidence="4 5">CGMCC 4.3143</strain>
    </source>
</reference>
<evidence type="ECO:0000259" key="1">
    <source>
        <dbReference type="Pfam" id="PF01977"/>
    </source>
</evidence>
<evidence type="ECO:0000313" key="4">
    <source>
        <dbReference type="EMBL" id="SDG90923.1"/>
    </source>
</evidence>
<evidence type="ECO:0000313" key="5">
    <source>
        <dbReference type="Proteomes" id="UP000198967"/>
    </source>
</evidence>
<keyword evidence="5" id="KW-1185">Reference proteome</keyword>
<dbReference type="InterPro" id="IPR053417">
    <property type="entry name" value="PAD_UbiD-like"/>
</dbReference>
<dbReference type="Pfam" id="PF20695">
    <property type="entry name" value="UbiD_N"/>
    <property type="match status" value="1"/>
</dbReference>
<gene>
    <name evidence="4" type="ORF">SAMN05216377_116169</name>
</gene>
<dbReference type="InterPro" id="IPR048304">
    <property type="entry name" value="UbiD_Rift_dom"/>
</dbReference>
<name>A0A1G7Y3I0_PSEOR</name>